<proteinExistence type="predicted"/>
<sequence>MTNYNIIASHFSETRNKNWPEFKDFTDRVKKGTRVLDLGCGNGRLLNLLKGKQINYFGIDNSEKLLEIAKKNHPNSKFFLADITKDSTYKNIGKFDYIFCLAVFHHLTSKKDQENTIKQIKKHLKKNGTLFLTTWNLWQAKYLKTHFKQRKNKIISIPYFLSDGIKPTRKIDRILYSYTKKELKDLIKKQNFKIKDIYYTKKGKKTNFLIGYNLCLIARI</sequence>
<dbReference type="GO" id="GO:0008168">
    <property type="term" value="F:methyltransferase activity"/>
    <property type="evidence" value="ECO:0007669"/>
    <property type="project" value="UniProtKB-KW"/>
</dbReference>
<evidence type="ECO:0000313" key="4">
    <source>
        <dbReference type="Proteomes" id="UP000230093"/>
    </source>
</evidence>
<protein>
    <submittedName>
        <fullName evidence="3">Uncharacterized protein</fullName>
    </submittedName>
</protein>
<dbReference type="Pfam" id="PF13489">
    <property type="entry name" value="Methyltransf_23"/>
    <property type="match status" value="1"/>
</dbReference>
<organism evidence="3 4">
    <name type="scientific">Candidatus Beckwithbacteria bacterium CG10_big_fil_rev_8_21_14_0_10_34_10</name>
    <dbReference type="NCBI Taxonomy" id="1974495"/>
    <lineage>
        <taxon>Bacteria</taxon>
        <taxon>Candidatus Beckwithiibacteriota</taxon>
    </lineage>
</organism>
<dbReference type="CDD" id="cd02440">
    <property type="entry name" value="AdoMet_MTases"/>
    <property type="match status" value="1"/>
</dbReference>
<accession>A0A2H0WAM1</accession>
<reference evidence="4" key="1">
    <citation type="submission" date="2017-09" db="EMBL/GenBank/DDBJ databases">
        <title>Depth-based differentiation of microbial function through sediment-hosted aquifers and enrichment of novel symbionts in the deep terrestrial subsurface.</title>
        <authorList>
            <person name="Probst A.J."/>
            <person name="Ladd B."/>
            <person name="Jarett J.K."/>
            <person name="Geller-Mcgrath D.E."/>
            <person name="Sieber C.M.K."/>
            <person name="Emerson J.B."/>
            <person name="Anantharaman K."/>
            <person name="Thomas B.C."/>
            <person name="Malmstrom R."/>
            <person name="Stieglmeier M."/>
            <person name="Klingl A."/>
            <person name="Woyke T."/>
            <person name="Ryan C.M."/>
            <person name="Banfield J.F."/>
        </authorList>
    </citation>
    <scope>NUCLEOTIDE SEQUENCE [LARGE SCALE GENOMIC DNA]</scope>
</reference>
<dbReference type="PANTHER" id="PTHR13069">
    <property type="entry name" value="ALKYLATED DNA REPAIR PROTEIN ALKB HOMOLOG 8"/>
    <property type="match status" value="1"/>
</dbReference>
<comment type="caution">
    <text evidence="3">The sequence shown here is derived from an EMBL/GenBank/DDBJ whole genome shotgun (WGS) entry which is preliminary data.</text>
</comment>
<name>A0A2H0WAM1_9BACT</name>
<gene>
    <name evidence="3" type="ORF">COT75_00710</name>
</gene>
<dbReference type="Proteomes" id="UP000230093">
    <property type="component" value="Unassembled WGS sequence"/>
</dbReference>
<keyword evidence="1" id="KW-0489">Methyltransferase</keyword>
<dbReference type="InterPro" id="IPR029063">
    <property type="entry name" value="SAM-dependent_MTases_sf"/>
</dbReference>
<dbReference type="AlphaFoldDB" id="A0A2H0WAM1"/>
<dbReference type="Gene3D" id="3.40.50.150">
    <property type="entry name" value="Vaccinia Virus protein VP39"/>
    <property type="match status" value="1"/>
</dbReference>
<keyword evidence="2" id="KW-0808">Transferase</keyword>
<dbReference type="EMBL" id="PEZT01000001">
    <property type="protein sequence ID" value="PIS09714.1"/>
    <property type="molecule type" value="Genomic_DNA"/>
</dbReference>
<dbReference type="PANTHER" id="PTHR13069:SF21">
    <property type="entry name" value="ALKYLATED DNA REPAIR PROTEIN ALKB HOMOLOG 8"/>
    <property type="match status" value="1"/>
</dbReference>
<dbReference type="InterPro" id="IPR051422">
    <property type="entry name" value="AlkB_tRNA_MeTrf/Diox"/>
</dbReference>
<evidence type="ECO:0000313" key="3">
    <source>
        <dbReference type="EMBL" id="PIS09714.1"/>
    </source>
</evidence>
<evidence type="ECO:0000256" key="2">
    <source>
        <dbReference type="ARBA" id="ARBA00022679"/>
    </source>
</evidence>
<dbReference type="GO" id="GO:0032259">
    <property type="term" value="P:methylation"/>
    <property type="evidence" value="ECO:0007669"/>
    <property type="project" value="UniProtKB-KW"/>
</dbReference>
<dbReference type="SUPFAM" id="SSF53335">
    <property type="entry name" value="S-adenosyl-L-methionine-dependent methyltransferases"/>
    <property type="match status" value="1"/>
</dbReference>
<evidence type="ECO:0000256" key="1">
    <source>
        <dbReference type="ARBA" id="ARBA00022603"/>
    </source>
</evidence>